<name>A0A329RNI2_9STRA</name>
<feature type="coiled-coil region" evidence="1">
    <location>
        <begin position="58"/>
        <end position="118"/>
    </location>
</feature>
<evidence type="ECO:0000313" key="4">
    <source>
        <dbReference type="Proteomes" id="UP000251314"/>
    </source>
</evidence>
<dbReference type="OrthoDB" id="142677at2759"/>
<organism evidence="3 4">
    <name type="scientific">Phytophthora cactorum</name>
    <dbReference type="NCBI Taxonomy" id="29920"/>
    <lineage>
        <taxon>Eukaryota</taxon>
        <taxon>Sar</taxon>
        <taxon>Stramenopiles</taxon>
        <taxon>Oomycota</taxon>
        <taxon>Peronosporomycetes</taxon>
        <taxon>Peronosporales</taxon>
        <taxon>Peronosporaceae</taxon>
        <taxon>Phytophthora</taxon>
    </lineage>
</organism>
<evidence type="ECO:0000313" key="3">
    <source>
        <dbReference type="EMBL" id="RAW25236.1"/>
    </source>
</evidence>
<keyword evidence="4" id="KW-1185">Reference proteome</keyword>
<evidence type="ECO:0000256" key="1">
    <source>
        <dbReference type="SAM" id="Coils"/>
    </source>
</evidence>
<protein>
    <submittedName>
        <fullName evidence="3">Uncharacterized protein</fullName>
    </submittedName>
</protein>
<comment type="caution">
    <text evidence="3">The sequence shown here is derived from an EMBL/GenBank/DDBJ whole genome shotgun (WGS) entry which is preliminary data.</text>
</comment>
<keyword evidence="1" id="KW-0175">Coiled coil</keyword>
<dbReference type="EMBL" id="MJFZ01000776">
    <property type="protein sequence ID" value="RAW25236.1"/>
    <property type="molecule type" value="Genomic_DNA"/>
</dbReference>
<accession>A0A329RNI2</accession>
<evidence type="ECO:0000313" key="2">
    <source>
        <dbReference type="EMBL" id="KAG6949325.1"/>
    </source>
</evidence>
<dbReference type="VEuPathDB" id="FungiDB:PC110_g18347"/>
<gene>
    <name evidence="2" type="ORF">JG687_00014946</name>
    <name evidence="3" type="ORF">PC110_g18347</name>
</gene>
<dbReference type="Proteomes" id="UP000251314">
    <property type="component" value="Unassembled WGS sequence"/>
</dbReference>
<reference evidence="3 4" key="1">
    <citation type="submission" date="2018-01" db="EMBL/GenBank/DDBJ databases">
        <title>Draft genome of the strawberry crown rot pathogen Phytophthora cactorum.</title>
        <authorList>
            <person name="Armitage A.D."/>
            <person name="Lysoe E."/>
            <person name="Nellist C.F."/>
            <person name="Harrison R.J."/>
            <person name="Brurberg M.B."/>
        </authorList>
    </citation>
    <scope>NUCLEOTIDE SEQUENCE [LARGE SCALE GENOMIC DNA]</scope>
    <source>
        <strain evidence="3 4">10300</strain>
    </source>
</reference>
<dbReference type="EMBL" id="JAENGZ010001265">
    <property type="protein sequence ID" value="KAG6949325.1"/>
    <property type="molecule type" value="Genomic_DNA"/>
</dbReference>
<sequence>MMNPGASIVPYNEQNSAAADAVESGGETGMLGAMIRRNRTLAVNVNRQKIEVREEVFAMEHSGQRDDLERELQESRRRIDEQGLVLDMRSQQLLNYTHEHAERSRVESERRLEEQIKNGILSSHNRIQEDVREQTQNLALQIQEQLCADRQRETGEMETRLTPSRHSGSMQWSWWRNEAELLSDRWGCGTGPWWNEHLEGIKTLKLCWYINTGE</sequence>
<reference evidence="2" key="2">
    <citation type="submission" date="2021-01" db="EMBL/GenBank/DDBJ databases">
        <title>Phytophthora aleatoria, a newly-described species from Pinus radiata is distinct from Phytophthora cactorum isolates based on comparative genomics.</title>
        <authorList>
            <person name="Mcdougal R."/>
            <person name="Panda P."/>
            <person name="Williams N."/>
            <person name="Studholme D.J."/>
        </authorList>
    </citation>
    <scope>NUCLEOTIDE SEQUENCE</scope>
    <source>
        <strain evidence="2">NZFS 3830</strain>
    </source>
</reference>
<dbReference type="AlphaFoldDB" id="A0A329RNI2"/>
<proteinExistence type="predicted"/>
<dbReference type="Proteomes" id="UP000688947">
    <property type="component" value="Unassembled WGS sequence"/>
</dbReference>